<keyword evidence="1" id="KW-0614">Plasmid</keyword>
<dbReference type="HOGENOM" id="CLU_2750109_0_0_9"/>
<keyword evidence="2" id="KW-1185">Reference proteome</keyword>
<dbReference type="KEGG" id="bpb:bpr_II100"/>
<dbReference type="AlphaFoldDB" id="E0S3Q7"/>
<gene>
    <name evidence="1" type="ordered locus">bpr_II100</name>
</gene>
<proteinExistence type="predicted"/>
<evidence type="ECO:0000313" key="2">
    <source>
        <dbReference type="Proteomes" id="UP000001299"/>
    </source>
</evidence>
<geneLocation type="plasmid" evidence="1 2">
    <name>pCY360</name>
</geneLocation>
<accession>E0S3Q7</accession>
<organism evidence="1 2">
    <name type="scientific">Butyrivibrio proteoclasticus (strain ATCC 51982 / DSM 14932 / B316)</name>
    <name type="common">Clostridium proteoclasticum</name>
    <dbReference type="NCBI Taxonomy" id="515622"/>
    <lineage>
        <taxon>Bacteria</taxon>
        <taxon>Bacillati</taxon>
        <taxon>Bacillota</taxon>
        <taxon>Clostridia</taxon>
        <taxon>Lachnospirales</taxon>
        <taxon>Lachnospiraceae</taxon>
        <taxon>Butyrivibrio</taxon>
    </lineage>
</organism>
<protein>
    <submittedName>
        <fullName evidence="1">Uncharacterized protein</fullName>
    </submittedName>
</protein>
<name>E0S3Q7_BUTPB</name>
<dbReference type="EMBL" id="CP001812">
    <property type="protein sequence ID" value="ADL36039.1"/>
    <property type="molecule type" value="Genomic_DNA"/>
</dbReference>
<dbReference type="RefSeq" id="WP_013282688.1">
    <property type="nucleotide sequence ID" value="NC_014389.1"/>
</dbReference>
<sequence length="70" mass="8091">MVRIRKPNLATDDKYRPTCDACGKETTAVIMSYGHDYTVWGVALCENCRQEMARTLMENNYSVWPETAER</sequence>
<dbReference type="Proteomes" id="UP000001299">
    <property type="component" value="Plasmid pCY360"/>
</dbReference>
<reference evidence="1 2" key="1">
    <citation type="journal article" date="2010" name="PLoS ONE">
        <title>The glycobiome of the rumen bacterium Butyrivibrio proteoclasticus B316(T) highlights adaptation to a polysaccharide-rich environment.</title>
        <authorList>
            <person name="Kelly W.J."/>
            <person name="Leahy S.C."/>
            <person name="Altermann E."/>
            <person name="Yeoman C.J."/>
            <person name="Dunne J.C."/>
            <person name="Kong Z."/>
            <person name="Pacheco D.M."/>
            <person name="Li D."/>
            <person name="Noel S.J."/>
            <person name="Moon C.D."/>
            <person name="Cookson A.L."/>
            <person name="Attwood G.T."/>
        </authorList>
    </citation>
    <scope>NUCLEOTIDE SEQUENCE [LARGE SCALE GENOMIC DNA]</scope>
    <source>
        <strain evidence="2">ATCC 51982 / DSM 14932 / B316</strain>
        <plasmid evidence="2">Plasmid pCY360</plasmid>
    </source>
</reference>
<evidence type="ECO:0000313" key="1">
    <source>
        <dbReference type="EMBL" id="ADL36039.1"/>
    </source>
</evidence>